<evidence type="ECO:0000313" key="3">
    <source>
        <dbReference type="EMBL" id="EST45390.1"/>
    </source>
</evidence>
<keyword evidence="1" id="KW-0472">Membrane</keyword>
<dbReference type="EMBL" id="KI546098">
    <property type="protein sequence ID" value="EST45390.1"/>
    <property type="molecule type" value="Genomic_DNA"/>
</dbReference>
<dbReference type="AlphaFoldDB" id="V6LL79"/>
<sequence length="515" mass="59036">MILLVLALNCFTDTVVVYSAQTEELTLSAVQDKSISIIDKLSCQIFVNQNVKVQIQIGGIIFDSNFYIYKEEHIDLTLTKISGDLATINQFSVAFFKLESKNDNIMQDGTIIRFSINFFDRRNCFKNISLFYNTVTSDITIQRFPQVLCSFDKDGDITSNVQINLGTQLDQIFEEKLVDTYVEWFQTNNTCKNKQCAKYIIELVEILFPLGYYNVNIQQTFKKTTNAFKPDGTTVEQETEFTMNLVLRQLITQFTTEILINSISEIIVKPLYKSIELQQILTGLPSNIDPNQNTILLDICIATENSNSSISYCFTIRQGEFNAVETLIYRCDDEYNISFQQCTNNLLEVSNFNDSQIAIVYYDTFKDNDSLESFKYYSQVVRNTFSKVVLKCVIRQACVEVKIREDFIVSQDTTELILEWVVSGQTQRLTNAFKFPNNESIYCFSASPVQLRSLINPISTDFKLFIGHQSLFVNTVEDFLRPDTFIYGIIAGLLLVLLLGTILVLIMNLSIKHQQ</sequence>
<feature type="chain" id="PRO_5004750732" description="Transmembrane protein" evidence="2">
    <location>
        <begin position="20"/>
        <end position="515"/>
    </location>
</feature>
<dbReference type="VEuPathDB" id="GiardiaDB:SS50377_21751"/>
<gene>
    <name evidence="3" type="ORF">SS50377_14665</name>
</gene>
<proteinExistence type="predicted"/>
<feature type="signal peptide" evidence="2">
    <location>
        <begin position="1"/>
        <end position="19"/>
    </location>
</feature>
<keyword evidence="2" id="KW-0732">Signal</keyword>
<evidence type="ECO:0000256" key="2">
    <source>
        <dbReference type="SAM" id="SignalP"/>
    </source>
</evidence>
<keyword evidence="1" id="KW-1133">Transmembrane helix</keyword>
<evidence type="ECO:0008006" key="4">
    <source>
        <dbReference type="Google" id="ProtNLM"/>
    </source>
</evidence>
<keyword evidence="1" id="KW-0812">Transmembrane</keyword>
<evidence type="ECO:0000256" key="1">
    <source>
        <dbReference type="SAM" id="Phobius"/>
    </source>
</evidence>
<name>V6LL79_9EUKA</name>
<protein>
    <recommendedName>
        <fullName evidence="4">Transmembrane protein</fullName>
    </recommendedName>
</protein>
<organism evidence="3">
    <name type="scientific">Spironucleus salmonicida</name>
    <dbReference type="NCBI Taxonomy" id="348837"/>
    <lineage>
        <taxon>Eukaryota</taxon>
        <taxon>Metamonada</taxon>
        <taxon>Diplomonadida</taxon>
        <taxon>Hexamitidae</taxon>
        <taxon>Hexamitinae</taxon>
        <taxon>Spironucleus</taxon>
    </lineage>
</organism>
<accession>V6LL79</accession>
<reference evidence="3" key="1">
    <citation type="journal article" date="2014" name="PLoS Genet.">
        <title>The Genome of Spironucleus salmonicida Highlights a Fish Pathogen Adapted to Fluctuating Environments.</title>
        <authorList>
            <person name="Xu F."/>
            <person name="Jerlstrom-Hultqvist J."/>
            <person name="Einarsson E."/>
            <person name="Astvaldsson A."/>
            <person name="Svard S.G."/>
            <person name="Andersson J.O."/>
        </authorList>
    </citation>
    <scope>NUCLEOTIDE SEQUENCE</scope>
</reference>
<feature type="transmembrane region" description="Helical" evidence="1">
    <location>
        <begin position="485"/>
        <end position="509"/>
    </location>
</feature>